<protein>
    <submittedName>
        <fullName evidence="4">Toxin</fullName>
    </submittedName>
</protein>
<evidence type="ECO:0000256" key="2">
    <source>
        <dbReference type="SAM" id="Phobius"/>
    </source>
</evidence>
<dbReference type="InterPro" id="IPR008900">
    <property type="entry name" value="Zot_N"/>
</dbReference>
<reference evidence="4" key="1">
    <citation type="submission" date="2022-03" db="EMBL/GenBank/DDBJ databases">
        <title>Sea Food Isolates.</title>
        <authorList>
            <person name="Li c."/>
        </authorList>
    </citation>
    <scope>NUCLEOTIDE SEQUENCE</scope>
    <source>
        <strain evidence="4">19MO02SH05</strain>
    </source>
</reference>
<feature type="domain" description="Zona occludens toxin N-terminal" evidence="3">
    <location>
        <begin position="2"/>
        <end position="256"/>
    </location>
</feature>
<proteinExistence type="predicted"/>
<evidence type="ECO:0000256" key="1">
    <source>
        <dbReference type="SAM" id="MobiDB-lite"/>
    </source>
</evidence>
<evidence type="ECO:0000259" key="3">
    <source>
        <dbReference type="Pfam" id="PF05707"/>
    </source>
</evidence>
<feature type="transmembrane region" description="Helical" evidence="2">
    <location>
        <begin position="273"/>
        <end position="291"/>
    </location>
</feature>
<evidence type="ECO:0000313" key="4">
    <source>
        <dbReference type="EMBL" id="XAG63422.1"/>
    </source>
</evidence>
<feature type="compositionally biased region" description="Polar residues" evidence="1">
    <location>
        <begin position="338"/>
        <end position="349"/>
    </location>
</feature>
<dbReference type="EMBL" id="CP095343">
    <property type="protein sequence ID" value="XAG63422.1"/>
    <property type="molecule type" value="Genomic_DNA"/>
</dbReference>
<feature type="compositionally biased region" description="Low complexity" evidence="1">
    <location>
        <begin position="307"/>
        <end position="330"/>
    </location>
</feature>
<dbReference type="Gene3D" id="3.40.50.300">
    <property type="entry name" value="P-loop containing nucleotide triphosphate hydrolases"/>
    <property type="match status" value="1"/>
</dbReference>
<keyword evidence="2" id="KW-0472">Membrane</keyword>
<accession>A0AAU6TPQ5</accession>
<feature type="region of interest" description="Disordered" evidence="1">
    <location>
        <begin position="307"/>
        <end position="349"/>
    </location>
</feature>
<dbReference type="Pfam" id="PF05707">
    <property type="entry name" value="Zot"/>
    <property type="match status" value="1"/>
</dbReference>
<organism evidence="4">
    <name type="scientific">bacterium 19MO02SH05</name>
    <dbReference type="NCBI Taxonomy" id="2920696"/>
    <lineage>
        <taxon>Bacteria</taxon>
    </lineage>
</organism>
<dbReference type="InterPro" id="IPR027417">
    <property type="entry name" value="P-loop_NTPase"/>
</dbReference>
<gene>
    <name evidence="4" type="ORF">MRL64_16180</name>
</gene>
<keyword evidence="2" id="KW-1133">Transmembrane helix</keyword>
<keyword evidence="2" id="KW-0812">Transmembrane</keyword>
<name>A0AAU6TPQ5_UNCXX</name>
<sequence length="456" mass="51827">MAITIRTGANGSYKSSYVVYYVILEALKAGRVVVTNLEGMEPLDIIQERLDIEFPTTTRLIRIFSRDEKGIDLWQHFFCWCPLGALIVIDECQDIFSKNIGFRMEKVRYRPLSEFLPYLPKDYESFFNSRYTPADMTQLKPCEIDDRGQAEYDDQGRIIYPFTFNEGFMRHRKYNWDIELLSPDWGQIDTAIRACAEQCFFQKGRDFFPLTVRKPLIYKHAKNTSTPVIPKGKDPNVFPKKIPLDAFLIYKSTSTGVAKQSGALNILTQNPKIVIIFLLGLLAAGYFLYALSNLVFGSSTEVQNAEANSTQSSVSQSSNVSNQDASQNNSTVSRGRDSNTSNARSANQSNRLDDLRSVLGLYDIQNLYYTGHTTRRGPDGFKFYVTLEAKTPDGTYYINDTFLTANNIQYVHYDDCLLKLTKDAVDLNVFCKPVQRDNVDSNIQADINMQPLSAVF</sequence>
<dbReference type="AlphaFoldDB" id="A0AAU6TPQ5"/>